<evidence type="ECO:0000313" key="11">
    <source>
        <dbReference type="RefSeq" id="XP_013890094.1"/>
    </source>
</evidence>
<feature type="domain" description="Interferon regulatory factor 2-binding protein 1/2-like zinc finger" evidence="7">
    <location>
        <begin position="1"/>
        <end position="19"/>
    </location>
</feature>
<dbReference type="InParanoid" id="A0A2I4DCW6"/>
<evidence type="ECO:0000259" key="7">
    <source>
        <dbReference type="Pfam" id="PF11261"/>
    </source>
</evidence>
<feature type="compositionally biased region" description="Basic and acidic residues" evidence="6">
    <location>
        <begin position="122"/>
        <end position="139"/>
    </location>
</feature>
<reference evidence="11" key="1">
    <citation type="submission" date="2025-08" db="UniProtKB">
        <authorList>
            <consortium name="RefSeq"/>
        </authorList>
    </citation>
    <scope>IDENTIFICATION</scope>
</reference>
<dbReference type="PANTHER" id="PTHR10816">
    <property type="entry name" value="MYELIN TRANSCRIPTION FACTOR 1-RELATED"/>
    <property type="match status" value="1"/>
</dbReference>
<dbReference type="InterPro" id="IPR058682">
    <property type="entry name" value="IRF-2BP1/2-like_M"/>
</dbReference>
<feature type="compositionally biased region" description="Basic and acidic residues" evidence="6">
    <location>
        <begin position="217"/>
        <end position="226"/>
    </location>
</feature>
<dbReference type="RefSeq" id="XP_013890094.1">
    <property type="nucleotide sequence ID" value="XM_014034640.1"/>
</dbReference>
<feature type="compositionally biased region" description="Polar residues" evidence="6">
    <location>
        <begin position="145"/>
        <end position="159"/>
    </location>
</feature>
<dbReference type="Pfam" id="PF25454">
    <property type="entry name" value="zf-C3HC4_IRF-2BP1_2"/>
    <property type="match status" value="1"/>
</dbReference>
<evidence type="ECO:0000256" key="2">
    <source>
        <dbReference type="ARBA" id="ARBA00010802"/>
    </source>
</evidence>
<evidence type="ECO:0000256" key="4">
    <source>
        <dbReference type="ARBA" id="ARBA00023242"/>
    </source>
</evidence>
<feature type="compositionally biased region" description="Polar residues" evidence="6">
    <location>
        <begin position="416"/>
        <end position="439"/>
    </location>
</feature>
<gene>
    <name evidence="11" type="primary">irf2bpl</name>
</gene>
<dbReference type="Pfam" id="PF25457">
    <property type="entry name" value="IRF-2BP1_2_M"/>
    <property type="match status" value="1"/>
</dbReference>
<dbReference type="AlphaFoldDB" id="A0A2I4DCW6"/>
<dbReference type="STRING" id="52670.A0A2I4DCW6"/>
<dbReference type="CTD" id="64207"/>
<dbReference type="PANTHER" id="PTHR10816:SF19">
    <property type="entry name" value="PROTEIN INTERACTING WITH TTK69 AND SIN3A, ISOFORM D"/>
    <property type="match status" value="1"/>
</dbReference>
<evidence type="ECO:0000313" key="10">
    <source>
        <dbReference type="Proteomes" id="UP000192220"/>
    </source>
</evidence>
<dbReference type="InterPro" id="IPR044882">
    <property type="entry name" value="I2BP1/2_C3HC4-RING_sf"/>
</dbReference>
<dbReference type="InterPro" id="IPR057414">
    <property type="entry name" value="Zf-C3HC4_IRF-2BP1_2"/>
</dbReference>
<dbReference type="GeneID" id="106537253"/>
<feature type="domain" description="IRF-2BP1/2-like middle" evidence="9">
    <location>
        <begin position="195"/>
        <end position="356"/>
    </location>
</feature>
<name>A0A2I4DCW6_AUSLI</name>
<dbReference type="FunFam" id="1.10.10.1580:FF:000001">
    <property type="entry name" value="interferon regulatory factor 2-binding protein 2"/>
    <property type="match status" value="1"/>
</dbReference>
<dbReference type="KEGG" id="alim:106537253"/>
<comment type="subcellular location">
    <subcellularLocation>
        <location evidence="1">Nucleus</location>
    </subcellularLocation>
</comment>
<feature type="region of interest" description="Disordered" evidence="6">
    <location>
        <begin position="416"/>
        <end position="462"/>
    </location>
</feature>
<evidence type="ECO:0000259" key="8">
    <source>
        <dbReference type="Pfam" id="PF25454"/>
    </source>
</evidence>
<protein>
    <submittedName>
        <fullName evidence="11">E3 ubiquitin-protein ligase IRF2BPL</fullName>
    </submittedName>
</protein>
<evidence type="ECO:0000256" key="6">
    <source>
        <dbReference type="SAM" id="MobiDB-lite"/>
    </source>
</evidence>
<accession>A0A2I4DCW6</accession>
<evidence type="ECO:0000259" key="9">
    <source>
        <dbReference type="Pfam" id="PF25457"/>
    </source>
</evidence>
<dbReference type="InterPro" id="IPR022750">
    <property type="entry name" value="IRF-2BP1_2-like_Znf"/>
</dbReference>
<dbReference type="OrthoDB" id="10065080at2759"/>
<dbReference type="Gene3D" id="1.10.10.1580">
    <property type="entry name" value="Interferon regulatory factor 2-binding protein"/>
    <property type="match status" value="1"/>
</dbReference>
<evidence type="ECO:0000256" key="3">
    <source>
        <dbReference type="ARBA" id="ARBA00022491"/>
    </source>
</evidence>
<sequence>MIWDFTEPVCRGCVNYEGISVRFSSVSNRTMSQSRRRSCYLCDLPRMSWAMIWDFTEPVCRGCVNYEGTDRVELVIETARNLKRAHGFQDDRTSTGGPAKTQVVPSGKEPNQLPVDGQGSDRYPHGAESRDRFGLKTEEEPPDLNRQSPNSRSRTNGSPVSVPGKMTVPPNLLPQVSRTSSQNSVDPGGKGPTSDQDQDQDVKDRQRNSEVLTELNESLRNRQEEWASRPKLVRDTLLVLSKSTPFDVRFKKDHGLVGRVFAFDAVSKTGLDFELRIFIEYPSGSGSVFSSASGVAKQMYQDCMKDLGRGLSSGFRYLEYQMKLGSGDWRLLGDLLPESLRVFRDRVGEDLLPQPHIDPMLPTPLVLLGRGSGSTRIGGRKRKVSLDPDLDLKLTEDQNQNQQQWTETLKQSFLDQNSNPAARGDQSPSKDPVHSTTDGPVSPGSDPGHPQSVPDSPPVQSGPLSCTLCHQRLEDTHFVQCPSVPVHKFCFPCSRDSIKTQAGSGEVYCPSGSKCPLLGSSVPWAFMQEEIRTILTGDVKKEQDP</sequence>
<dbReference type="Pfam" id="PF11261">
    <property type="entry name" value="IRF-2BP1_2"/>
    <property type="match status" value="2"/>
</dbReference>
<feature type="compositionally biased region" description="Polar residues" evidence="6">
    <location>
        <begin position="174"/>
        <end position="185"/>
    </location>
</feature>
<feature type="domain" description="Interferon regulatory factor 2-binding protein 1/2-like zinc finger" evidence="7">
    <location>
        <begin position="35"/>
        <end position="86"/>
    </location>
</feature>
<keyword evidence="10" id="KW-1185">Reference proteome</keyword>
<feature type="compositionally biased region" description="Low complexity" evidence="6">
    <location>
        <begin position="450"/>
        <end position="462"/>
    </location>
</feature>
<organism evidence="10 11">
    <name type="scientific">Austrofundulus limnaeus</name>
    <name type="common">Annual killifish</name>
    <dbReference type="NCBI Taxonomy" id="52670"/>
    <lineage>
        <taxon>Eukaryota</taxon>
        <taxon>Metazoa</taxon>
        <taxon>Chordata</taxon>
        <taxon>Craniata</taxon>
        <taxon>Vertebrata</taxon>
        <taxon>Euteleostomi</taxon>
        <taxon>Actinopterygii</taxon>
        <taxon>Neopterygii</taxon>
        <taxon>Teleostei</taxon>
        <taxon>Neoteleostei</taxon>
        <taxon>Acanthomorphata</taxon>
        <taxon>Ovalentaria</taxon>
        <taxon>Atherinomorphae</taxon>
        <taxon>Cyprinodontiformes</taxon>
        <taxon>Rivulidae</taxon>
        <taxon>Austrofundulus</taxon>
    </lineage>
</organism>
<comment type="function">
    <text evidence="5">Acts as a transcriptional repressor.</text>
</comment>
<feature type="region of interest" description="Disordered" evidence="6">
    <location>
        <begin position="85"/>
        <end position="226"/>
    </location>
</feature>
<dbReference type="SUPFAM" id="SSF57850">
    <property type="entry name" value="RING/U-box"/>
    <property type="match status" value="1"/>
</dbReference>
<dbReference type="GO" id="GO:0003714">
    <property type="term" value="F:transcription corepressor activity"/>
    <property type="evidence" value="ECO:0007669"/>
    <property type="project" value="TreeGrafter"/>
</dbReference>
<evidence type="ECO:0000256" key="1">
    <source>
        <dbReference type="ARBA" id="ARBA00004123"/>
    </source>
</evidence>
<dbReference type="GO" id="GO:0006357">
    <property type="term" value="P:regulation of transcription by RNA polymerase II"/>
    <property type="evidence" value="ECO:0007669"/>
    <property type="project" value="TreeGrafter"/>
</dbReference>
<proteinExistence type="inferred from homology"/>
<comment type="similarity">
    <text evidence="2">Belongs to the IRF2BP family.</text>
</comment>
<keyword evidence="3" id="KW-0678">Repressor</keyword>
<dbReference type="Proteomes" id="UP000192220">
    <property type="component" value="Unplaced"/>
</dbReference>
<feature type="domain" description="Interferon regulatory factor 2-binding protein 1/2-like C3HC4 zinc finger" evidence="8">
    <location>
        <begin position="464"/>
        <end position="535"/>
    </location>
</feature>
<dbReference type="GO" id="GO:0005634">
    <property type="term" value="C:nucleus"/>
    <property type="evidence" value="ECO:0007669"/>
    <property type="project" value="UniProtKB-SubCell"/>
</dbReference>
<evidence type="ECO:0000256" key="5">
    <source>
        <dbReference type="ARBA" id="ARBA00059947"/>
    </source>
</evidence>
<keyword evidence="4" id="KW-0539">Nucleus</keyword>